<gene>
    <name evidence="1" type="ORF">B0H17DRAFT_838587</name>
</gene>
<feature type="non-terminal residue" evidence="1">
    <location>
        <position position="52"/>
    </location>
</feature>
<evidence type="ECO:0000313" key="2">
    <source>
        <dbReference type="Proteomes" id="UP001221757"/>
    </source>
</evidence>
<sequence>VLERFGMADCRPVSTPFPVGVKLTKDMSPKTAEERQLMAGKDYMGLLGCVMY</sequence>
<protein>
    <submittedName>
        <fullName evidence="1">Uncharacterized protein</fullName>
    </submittedName>
</protein>
<comment type="caution">
    <text evidence="1">The sequence shown here is derived from an EMBL/GenBank/DDBJ whole genome shotgun (WGS) entry which is preliminary data.</text>
</comment>
<organism evidence="1 2">
    <name type="scientific">Mycena rosella</name>
    <name type="common">Pink bonnet</name>
    <name type="synonym">Agaricus rosellus</name>
    <dbReference type="NCBI Taxonomy" id="1033263"/>
    <lineage>
        <taxon>Eukaryota</taxon>
        <taxon>Fungi</taxon>
        <taxon>Dikarya</taxon>
        <taxon>Basidiomycota</taxon>
        <taxon>Agaricomycotina</taxon>
        <taxon>Agaricomycetes</taxon>
        <taxon>Agaricomycetidae</taxon>
        <taxon>Agaricales</taxon>
        <taxon>Marasmiineae</taxon>
        <taxon>Mycenaceae</taxon>
        <taxon>Mycena</taxon>
    </lineage>
</organism>
<dbReference type="EMBL" id="JARKIE010000089">
    <property type="protein sequence ID" value="KAJ7687225.1"/>
    <property type="molecule type" value="Genomic_DNA"/>
</dbReference>
<proteinExistence type="predicted"/>
<evidence type="ECO:0000313" key="1">
    <source>
        <dbReference type="EMBL" id="KAJ7687225.1"/>
    </source>
</evidence>
<accession>A0AAD7DAS6</accession>
<keyword evidence="2" id="KW-1185">Reference proteome</keyword>
<dbReference type="AlphaFoldDB" id="A0AAD7DAS6"/>
<feature type="non-terminal residue" evidence="1">
    <location>
        <position position="1"/>
    </location>
</feature>
<reference evidence="1" key="1">
    <citation type="submission" date="2023-03" db="EMBL/GenBank/DDBJ databases">
        <title>Massive genome expansion in bonnet fungi (Mycena s.s.) driven by repeated elements and novel gene families across ecological guilds.</title>
        <authorList>
            <consortium name="Lawrence Berkeley National Laboratory"/>
            <person name="Harder C.B."/>
            <person name="Miyauchi S."/>
            <person name="Viragh M."/>
            <person name="Kuo A."/>
            <person name="Thoen E."/>
            <person name="Andreopoulos B."/>
            <person name="Lu D."/>
            <person name="Skrede I."/>
            <person name="Drula E."/>
            <person name="Henrissat B."/>
            <person name="Morin E."/>
            <person name="Kohler A."/>
            <person name="Barry K."/>
            <person name="LaButti K."/>
            <person name="Morin E."/>
            <person name="Salamov A."/>
            <person name="Lipzen A."/>
            <person name="Mereny Z."/>
            <person name="Hegedus B."/>
            <person name="Baldrian P."/>
            <person name="Stursova M."/>
            <person name="Weitz H."/>
            <person name="Taylor A."/>
            <person name="Grigoriev I.V."/>
            <person name="Nagy L.G."/>
            <person name="Martin F."/>
            <person name="Kauserud H."/>
        </authorList>
    </citation>
    <scope>NUCLEOTIDE SEQUENCE</scope>
    <source>
        <strain evidence="1">CBHHK067</strain>
    </source>
</reference>
<name>A0AAD7DAS6_MYCRO</name>
<dbReference type="Proteomes" id="UP001221757">
    <property type="component" value="Unassembled WGS sequence"/>
</dbReference>